<keyword evidence="3 8" id="KW-0349">Heme</keyword>
<dbReference type="InterPro" id="IPR017972">
    <property type="entry name" value="Cyt_P450_CS"/>
</dbReference>
<protein>
    <recommendedName>
        <fullName evidence="12">Cytochrome P450</fullName>
    </recommendedName>
</protein>
<evidence type="ECO:0000256" key="4">
    <source>
        <dbReference type="ARBA" id="ARBA00022723"/>
    </source>
</evidence>
<sequence>MFIAGTDTTASSLVWTFTELIRNPPSMEKVKYEVRKVGNGRDKIEESDIPKLHCLHSVIKETLRLHPPAPLLVPRETTEDCVVGDYEIPAKTRVIINAKSIGTDPKYWENPHDFQPDRFMKSSVDFKGQHLEFLPFGVGRRGCPGMSFAIMLLQLMVANFLYRFDWELPEGMSVEDVDMEEELGITVFKKTPLCLVPIRVV</sequence>
<evidence type="ECO:0000313" key="11">
    <source>
        <dbReference type="Proteomes" id="UP000593578"/>
    </source>
</evidence>
<dbReference type="GO" id="GO:0020037">
    <property type="term" value="F:heme binding"/>
    <property type="evidence" value="ECO:0007669"/>
    <property type="project" value="InterPro"/>
</dbReference>
<evidence type="ECO:0000256" key="5">
    <source>
        <dbReference type="ARBA" id="ARBA00023002"/>
    </source>
</evidence>
<dbReference type="GO" id="GO:0005506">
    <property type="term" value="F:iron ion binding"/>
    <property type="evidence" value="ECO:0007669"/>
    <property type="project" value="InterPro"/>
</dbReference>
<proteinExistence type="inferred from homology"/>
<feature type="binding site" description="axial binding residue" evidence="8">
    <location>
        <position position="143"/>
    </location>
    <ligand>
        <name>heme</name>
        <dbReference type="ChEBI" id="CHEBI:30413"/>
    </ligand>
    <ligandPart>
        <name>Fe</name>
        <dbReference type="ChEBI" id="CHEBI:18248"/>
    </ligandPart>
</feature>
<name>A0A7J8NN80_GOSRA</name>
<evidence type="ECO:0000313" key="10">
    <source>
        <dbReference type="EMBL" id="MBA0578366.1"/>
    </source>
</evidence>
<organism evidence="10 11">
    <name type="scientific">Gossypium raimondii</name>
    <name type="common">Peruvian cotton</name>
    <name type="synonym">Gossypium klotzschianum subsp. raimondii</name>
    <dbReference type="NCBI Taxonomy" id="29730"/>
    <lineage>
        <taxon>Eukaryota</taxon>
        <taxon>Viridiplantae</taxon>
        <taxon>Streptophyta</taxon>
        <taxon>Embryophyta</taxon>
        <taxon>Tracheophyta</taxon>
        <taxon>Spermatophyta</taxon>
        <taxon>Magnoliopsida</taxon>
        <taxon>eudicotyledons</taxon>
        <taxon>Gunneridae</taxon>
        <taxon>Pentapetalae</taxon>
        <taxon>rosids</taxon>
        <taxon>malvids</taxon>
        <taxon>Malvales</taxon>
        <taxon>Malvaceae</taxon>
        <taxon>Malvoideae</taxon>
        <taxon>Gossypium</taxon>
    </lineage>
</organism>
<dbReference type="PANTHER" id="PTHR47953:SF1">
    <property type="entry name" value="CYTOCHROME P450 71A9"/>
    <property type="match status" value="1"/>
</dbReference>
<keyword evidence="6 8" id="KW-0408">Iron</keyword>
<dbReference type="SUPFAM" id="SSF48264">
    <property type="entry name" value="Cytochrome P450"/>
    <property type="match status" value="1"/>
</dbReference>
<evidence type="ECO:0000256" key="6">
    <source>
        <dbReference type="ARBA" id="ARBA00023004"/>
    </source>
</evidence>
<dbReference type="PRINTS" id="PR00463">
    <property type="entry name" value="EP450I"/>
</dbReference>
<evidence type="ECO:0000256" key="8">
    <source>
        <dbReference type="PIRSR" id="PIRSR602401-1"/>
    </source>
</evidence>
<dbReference type="Proteomes" id="UP000593578">
    <property type="component" value="Unassembled WGS sequence"/>
</dbReference>
<dbReference type="InterPro" id="IPR052306">
    <property type="entry name" value="CYP450_71D"/>
</dbReference>
<evidence type="ECO:0000256" key="1">
    <source>
        <dbReference type="ARBA" id="ARBA00001971"/>
    </source>
</evidence>
<keyword evidence="7 9" id="KW-0503">Monooxygenase</keyword>
<accession>A0A7J8NN80</accession>
<comment type="cofactor">
    <cofactor evidence="1 8">
        <name>heme</name>
        <dbReference type="ChEBI" id="CHEBI:30413"/>
    </cofactor>
</comment>
<evidence type="ECO:0000256" key="2">
    <source>
        <dbReference type="ARBA" id="ARBA00010617"/>
    </source>
</evidence>
<dbReference type="FunFam" id="1.10.630.10:FF:000126">
    <property type="entry name" value="Predicted protein"/>
    <property type="match status" value="1"/>
</dbReference>
<dbReference type="AlphaFoldDB" id="A0A7J8NN80"/>
<dbReference type="EMBL" id="JABEZZ010000001">
    <property type="protein sequence ID" value="MBA0578366.1"/>
    <property type="molecule type" value="Genomic_DNA"/>
</dbReference>
<dbReference type="InterPro" id="IPR036396">
    <property type="entry name" value="Cyt_P450_sf"/>
</dbReference>
<dbReference type="GO" id="GO:0004497">
    <property type="term" value="F:monooxygenase activity"/>
    <property type="evidence" value="ECO:0007669"/>
    <property type="project" value="UniProtKB-KW"/>
</dbReference>
<dbReference type="PRINTS" id="PR00385">
    <property type="entry name" value="P450"/>
</dbReference>
<reference evidence="10 11" key="1">
    <citation type="journal article" date="2019" name="Genome Biol. Evol.">
        <title>Insights into the evolution of the New World diploid cottons (Gossypium, subgenus Houzingenia) based on genome sequencing.</title>
        <authorList>
            <person name="Grover C.E."/>
            <person name="Arick M.A. 2nd"/>
            <person name="Thrash A."/>
            <person name="Conover J.L."/>
            <person name="Sanders W.S."/>
            <person name="Peterson D.G."/>
            <person name="Frelichowski J.E."/>
            <person name="Scheffler J.A."/>
            <person name="Scheffler B.E."/>
            <person name="Wendel J.F."/>
        </authorList>
    </citation>
    <scope>NUCLEOTIDE SEQUENCE [LARGE SCALE GENOMIC DNA]</scope>
    <source>
        <strain evidence="10">8</strain>
        <tissue evidence="10">Leaf</tissue>
    </source>
</reference>
<comment type="caution">
    <text evidence="10">The sequence shown here is derived from an EMBL/GenBank/DDBJ whole genome shotgun (WGS) entry which is preliminary data.</text>
</comment>
<evidence type="ECO:0008006" key="12">
    <source>
        <dbReference type="Google" id="ProtNLM"/>
    </source>
</evidence>
<keyword evidence="5 9" id="KW-0560">Oxidoreductase</keyword>
<evidence type="ECO:0000256" key="3">
    <source>
        <dbReference type="ARBA" id="ARBA00022617"/>
    </source>
</evidence>
<dbReference type="PROSITE" id="PS00086">
    <property type="entry name" value="CYTOCHROME_P450"/>
    <property type="match status" value="1"/>
</dbReference>
<dbReference type="GO" id="GO:0016705">
    <property type="term" value="F:oxidoreductase activity, acting on paired donors, with incorporation or reduction of molecular oxygen"/>
    <property type="evidence" value="ECO:0007669"/>
    <property type="project" value="InterPro"/>
</dbReference>
<dbReference type="InterPro" id="IPR001128">
    <property type="entry name" value="Cyt_P450"/>
</dbReference>
<evidence type="ECO:0000256" key="9">
    <source>
        <dbReference type="RuleBase" id="RU000461"/>
    </source>
</evidence>
<evidence type="ECO:0000256" key="7">
    <source>
        <dbReference type="ARBA" id="ARBA00023033"/>
    </source>
</evidence>
<gene>
    <name evidence="10" type="ORF">Gorai_020651</name>
</gene>
<dbReference type="PANTHER" id="PTHR47953">
    <property type="entry name" value="OS08G0105600 PROTEIN"/>
    <property type="match status" value="1"/>
</dbReference>
<dbReference type="Pfam" id="PF00067">
    <property type="entry name" value="p450"/>
    <property type="match status" value="1"/>
</dbReference>
<comment type="similarity">
    <text evidence="2 9">Belongs to the cytochrome P450 family.</text>
</comment>
<keyword evidence="4 8" id="KW-0479">Metal-binding</keyword>
<dbReference type="InterPro" id="IPR002401">
    <property type="entry name" value="Cyt_P450_E_grp-I"/>
</dbReference>
<dbReference type="Gene3D" id="1.10.630.10">
    <property type="entry name" value="Cytochrome P450"/>
    <property type="match status" value="1"/>
</dbReference>